<protein>
    <submittedName>
        <fullName evidence="2">Terminase TerL endonuclease subunit</fullName>
    </submittedName>
</protein>
<feature type="non-terminal residue" evidence="2">
    <location>
        <position position="1"/>
    </location>
</feature>
<dbReference type="InterPro" id="IPR046462">
    <property type="entry name" value="TerL_nuclease"/>
</dbReference>
<keyword evidence="2" id="KW-0378">Hydrolase</keyword>
<name>A0ABW6ZTK0_9HYPH</name>
<dbReference type="GO" id="GO:0004519">
    <property type="term" value="F:endonuclease activity"/>
    <property type="evidence" value="ECO:0007669"/>
    <property type="project" value="UniProtKB-KW"/>
</dbReference>
<dbReference type="PANTHER" id="PTHR41287">
    <property type="match status" value="1"/>
</dbReference>
<dbReference type="Proteomes" id="UP001604002">
    <property type="component" value="Unassembled WGS sequence"/>
</dbReference>
<evidence type="ECO:0000259" key="1">
    <source>
        <dbReference type="Pfam" id="PF20441"/>
    </source>
</evidence>
<organism evidence="2 3">
    <name type="scientific">Xanthobacter oligotrophicus</name>
    <dbReference type="NCBI Taxonomy" id="2607286"/>
    <lineage>
        <taxon>Bacteria</taxon>
        <taxon>Pseudomonadati</taxon>
        <taxon>Pseudomonadota</taxon>
        <taxon>Alphaproteobacteria</taxon>
        <taxon>Hyphomicrobiales</taxon>
        <taxon>Xanthobacteraceae</taxon>
        <taxon>Xanthobacter</taxon>
    </lineage>
</organism>
<feature type="domain" description="Terminase large subunit-like endonuclease" evidence="1">
    <location>
        <begin position="8"/>
        <end position="217"/>
    </location>
</feature>
<sequence>WRRNGAHVTKADWEGNGSPFDPLELEGEVCFGGLDLSSTRDLTALSLYFPGPGKLLVWHWAPSDSIHERAERDRVPYPRWADEGWIEVTPGRATDRQFIARRLAEVRERYDVRAIGFDRWRIEDLLKLLADEGIDLPLVEFVPGWRSYGPAVDAFERAVLERKMQHNGNPLLRWQAGNVIVETDPAGNRKPSKSRSLDRIDGIVVAVMACSLAAKEEGPEVYKGSGPMWL</sequence>
<dbReference type="Pfam" id="PF20441">
    <property type="entry name" value="TerL_nuclease"/>
    <property type="match status" value="1"/>
</dbReference>
<accession>A0ABW6ZTK0</accession>
<keyword evidence="2" id="KW-0255">Endonuclease</keyword>
<dbReference type="InterPro" id="IPR005021">
    <property type="entry name" value="Terminase_largesu-like"/>
</dbReference>
<evidence type="ECO:0000313" key="3">
    <source>
        <dbReference type="Proteomes" id="UP001604002"/>
    </source>
</evidence>
<dbReference type="RefSeq" id="WP_393991154.1">
    <property type="nucleotide sequence ID" value="NZ_JBAFVH010000002.1"/>
</dbReference>
<dbReference type="EMBL" id="JBAFVH010000002">
    <property type="protein sequence ID" value="MFG1371109.1"/>
    <property type="molecule type" value="Genomic_DNA"/>
</dbReference>
<comment type="caution">
    <text evidence="2">The sequence shown here is derived from an EMBL/GenBank/DDBJ whole genome shotgun (WGS) entry which is preliminary data.</text>
</comment>
<proteinExistence type="predicted"/>
<evidence type="ECO:0000313" key="2">
    <source>
        <dbReference type="EMBL" id="MFG1371109.1"/>
    </source>
</evidence>
<keyword evidence="3" id="KW-1185">Reference proteome</keyword>
<reference evidence="2 3" key="1">
    <citation type="submission" date="2024-02" db="EMBL/GenBank/DDBJ databases">
        <title>Expansion and revision of Xanthobacter and proposal of Roseixanthobacter gen. nov.</title>
        <authorList>
            <person name="Soltysiak M.P.M."/>
            <person name="Jalihal A."/>
            <person name="Ory A."/>
            <person name="Chrisophersen C."/>
            <person name="Lee A.D."/>
            <person name="Boulton J."/>
            <person name="Springer M."/>
        </authorList>
    </citation>
    <scope>NUCLEOTIDE SEQUENCE [LARGE SCALE GENOMIC DNA]</scope>
    <source>
        <strain evidence="2 3">23A</strain>
    </source>
</reference>
<gene>
    <name evidence="2" type="ORF">V5F32_02930</name>
</gene>
<dbReference type="PANTHER" id="PTHR41287:SF1">
    <property type="entry name" value="PROTEIN YMFN"/>
    <property type="match status" value="1"/>
</dbReference>
<keyword evidence="2" id="KW-0540">Nuclease</keyword>